<reference evidence="2 3" key="1">
    <citation type="submission" date="2012-02" db="EMBL/GenBank/DDBJ databases">
        <title>Complete sequence of chromosome of Singulisphaera acidiphila DSM 18658.</title>
        <authorList>
            <consortium name="US DOE Joint Genome Institute (JGI-PGF)"/>
            <person name="Lucas S."/>
            <person name="Copeland A."/>
            <person name="Lapidus A."/>
            <person name="Glavina del Rio T."/>
            <person name="Dalin E."/>
            <person name="Tice H."/>
            <person name="Bruce D."/>
            <person name="Goodwin L."/>
            <person name="Pitluck S."/>
            <person name="Peters L."/>
            <person name="Ovchinnikova G."/>
            <person name="Chertkov O."/>
            <person name="Kyrpides N."/>
            <person name="Mavromatis K."/>
            <person name="Ivanova N."/>
            <person name="Brettin T."/>
            <person name="Detter J.C."/>
            <person name="Han C."/>
            <person name="Larimer F."/>
            <person name="Land M."/>
            <person name="Hauser L."/>
            <person name="Markowitz V."/>
            <person name="Cheng J.-F."/>
            <person name="Hugenholtz P."/>
            <person name="Woyke T."/>
            <person name="Wu D."/>
            <person name="Tindall B."/>
            <person name="Pomrenke H."/>
            <person name="Brambilla E."/>
            <person name="Klenk H.-P."/>
            <person name="Eisen J.A."/>
        </authorList>
    </citation>
    <scope>NUCLEOTIDE SEQUENCE [LARGE SCALE GENOMIC DNA]</scope>
    <source>
        <strain evidence="3">ATCC BAA-1392 / DSM 18658 / VKM B-2454 / MOB10</strain>
    </source>
</reference>
<dbReference type="RefSeq" id="WP_015250295.1">
    <property type="nucleotide sequence ID" value="NC_019892.1"/>
</dbReference>
<feature type="chain" id="PRO_5003940990" description="3-keto-disaccharide hydrolase domain-containing protein" evidence="1">
    <location>
        <begin position="28"/>
        <end position="529"/>
    </location>
</feature>
<dbReference type="KEGG" id="saci:Sinac_7173"/>
<dbReference type="HOGENOM" id="CLU_514709_0_0_0"/>
<dbReference type="AlphaFoldDB" id="L0DPC4"/>
<proteinExistence type="predicted"/>
<organism evidence="2 3">
    <name type="scientific">Singulisphaera acidiphila (strain ATCC BAA-1392 / DSM 18658 / VKM B-2454 / MOB10)</name>
    <dbReference type="NCBI Taxonomy" id="886293"/>
    <lineage>
        <taxon>Bacteria</taxon>
        <taxon>Pseudomonadati</taxon>
        <taxon>Planctomycetota</taxon>
        <taxon>Planctomycetia</taxon>
        <taxon>Isosphaerales</taxon>
        <taxon>Isosphaeraceae</taxon>
        <taxon>Singulisphaera</taxon>
    </lineage>
</organism>
<evidence type="ECO:0000313" key="2">
    <source>
        <dbReference type="EMBL" id="AGA31224.1"/>
    </source>
</evidence>
<dbReference type="EMBL" id="CP003364">
    <property type="protein sequence ID" value="AGA31224.1"/>
    <property type="molecule type" value="Genomic_DNA"/>
</dbReference>
<feature type="signal peptide" evidence="1">
    <location>
        <begin position="1"/>
        <end position="27"/>
    </location>
</feature>
<keyword evidence="3" id="KW-1185">Reference proteome</keyword>
<gene>
    <name evidence="2" type="ordered locus">Sinac_7173</name>
</gene>
<protein>
    <recommendedName>
        <fullName evidence="4">3-keto-disaccharide hydrolase domain-containing protein</fullName>
    </recommendedName>
</protein>
<accession>L0DPC4</accession>
<dbReference type="Proteomes" id="UP000010798">
    <property type="component" value="Chromosome"/>
</dbReference>
<dbReference type="eggNOG" id="ENOG5033223">
    <property type="taxonomic scope" value="Bacteria"/>
</dbReference>
<keyword evidence="1" id="KW-0732">Signal</keyword>
<sequence length="529" mass="58700">MTLNRFETTLMVRMAVVLITLVTPTQASDIPSAGSGPGPERLYTITLDRGEDLGQNFGTLFEVRTAEGQTLLGAGFLGAYNTFDRADRHLLHVFERNEAPPTFEALPRVNDDAGVYLFDRGGRVYARSAADGLDLSVRSFNETTRRWDLAEGVSPEATPIADGLLTVNDREVRYKDRVILTWPESQGNLSRPYYAQGQLVLWNHFDRNDARVERFLTWRWRPGQTEPLSPTGAIPLQLGKKGEFPYAMGQLKSDVLVTTNQGGVYRLRDDRWETLRSPDGKSHQVYCALNVGEALWLGHYPSGEILEYDGNALSLKAGFPPVMPGVSRNAREAQTLSLHGGDVYAGIWPWAELWRLQPNSGAWNLVRRMFSQPAVTAATTHPYETEATARGAVLNQWGQRLTSLVPLGNDLFVSTSAKSSKPWSPEDNFLDEAARKEYGRVYRMSRPGHVAAPLRWTAGSTQLQVVLDHKTIRVLQDGTLVGEANRSLPNERPSADVLRNGRLIPGQGLYGPAQLKFLQVAADTSEPSK</sequence>
<evidence type="ECO:0008006" key="4">
    <source>
        <dbReference type="Google" id="ProtNLM"/>
    </source>
</evidence>
<evidence type="ECO:0000313" key="3">
    <source>
        <dbReference type="Proteomes" id="UP000010798"/>
    </source>
</evidence>
<evidence type="ECO:0000256" key="1">
    <source>
        <dbReference type="SAM" id="SignalP"/>
    </source>
</evidence>
<dbReference type="OrthoDB" id="258852at2"/>
<name>L0DPC4_SINAD</name>